<proteinExistence type="predicted"/>
<evidence type="ECO:0000313" key="1">
    <source>
        <dbReference type="EMBL" id="QOW97028.1"/>
    </source>
</evidence>
<accession>A0A7S6YL35</accession>
<name>A0A7S6YL35_SERMA</name>
<reference evidence="1" key="1">
    <citation type="submission" date="2020-09" db="EMBL/GenBank/DDBJ databases">
        <authorList>
            <person name="Eze J.U."/>
            <person name="Rahube T.O."/>
        </authorList>
    </citation>
    <scope>NUCLEOTIDE SEQUENCE</scope>
    <source>
        <strain evidence="1">DM6</strain>
    </source>
</reference>
<sequence length="42" mass="4920">MIIMLLLTISLVLIIIAVYAIYRHFKSRSTNTLDSGRRNKKR</sequence>
<dbReference type="EMBL" id="MW048531">
    <property type="protein sequence ID" value="QOW97028.1"/>
    <property type="molecule type" value="Genomic_DNA"/>
</dbReference>
<dbReference type="AlphaFoldDB" id="A0A7S6YL35"/>
<protein>
    <submittedName>
        <fullName evidence="1">Orf147</fullName>
    </submittedName>
</protein>
<organism evidence="1">
    <name type="scientific">Serratia marcescens</name>
    <dbReference type="NCBI Taxonomy" id="615"/>
    <lineage>
        <taxon>Bacteria</taxon>
        <taxon>Pseudomonadati</taxon>
        <taxon>Pseudomonadota</taxon>
        <taxon>Gammaproteobacteria</taxon>
        <taxon>Enterobacterales</taxon>
        <taxon>Yersiniaceae</taxon>
        <taxon>Serratia</taxon>
    </lineage>
</organism>